<proteinExistence type="inferred from homology"/>
<comment type="similarity">
    <text evidence="1">Belongs to the heat shock protein 70 family.</text>
</comment>
<feature type="region of interest" description="Disordered" evidence="6">
    <location>
        <begin position="242"/>
        <end position="268"/>
    </location>
</feature>
<evidence type="ECO:0000256" key="1">
    <source>
        <dbReference type="ARBA" id="ARBA00007381"/>
    </source>
</evidence>
<dbReference type="InterPro" id="IPR043129">
    <property type="entry name" value="ATPase_NBD"/>
</dbReference>
<dbReference type="Pfam" id="PF00012">
    <property type="entry name" value="HSP70"/>
    <property type="match status" value="1"/>
</dbReference>
<reference evidence="7 8" key="1">
    <citation type="submission" date="2019-06" db="EMBL/GenBank/DDBJ databases">
        <title>Whole genome shotgun sequence of Streptomyces spinoverrucosus NBRC 14228.</title>
        <authorList>
            <person name="Hosoyama A."/>
            <person name="Uohara A."/>
            <person name="Ohji S."/>
            <person name="Ichikawa N."/>
        </authorList>
    </citation>
    <scope>NUCLEOTIDE SEQUENCE [LARGE SCALE GENOMIC DNA]</scope>
    <source>
        <strain evidence="7 8">NBRC 14228</strain>
    </source>
</reference>
<dbReference type="EMBL" id="BJND01000002">
    <property type="protein sequence ID" value="GEC02358.1"/>
    <property type="molecule type" value="Genomic_DNA"/>
</dbReference>
<keyword evidence="4" id="KW-0346">Stress response</keyword>
<dbReference type="Gene3D" id="3.90.640.10">
    <property type="entry name" value="Actin, Chain A, domain 4"/>
    <property type="match status" value="1"/>
</dbReference>
<protein>
    <submittedName>
        <fullName evidence="7">Uncharacterized protein</fullName>
    </submittedName>
</protein>
<keyword evidence="5" id="KW-0143">Chaperone</keyword>
<keyword evidence="2" id="KW-0547">Nucleotide-binding</keyword>
<comment type="caution">
    <text evidence="7">The sequence shown here is derived from an EMBL/GenBank/DDBJ whole genome shotgun (WGS) entry which is preliminary data.</text>
</comment>
<keyword evidence="8" id="KW-1185">Reference proteome</keyword>
<feature type="compositionally biased region" description="Low complexity" evidence="6">
    <location>
        <begin position="174"/>
        <end position="192"/>
    </location>
</feature>
<evidence type="ECO:0000256" key="6">
    <source>
        <dbReference type="SAM" id="MobiDB-lite"/>
    </source>
</evidence>
<name>A0A4Y3V869_9ACTN</name>
<evidence type="ECO:0000256" key="4">
    <source>
        <dbReference type="ARBA" id="ARBA00023016"/>
    </source>
</evidence>
<dbReference type="AlphaFoldDB" id="A0A4Y3V869"/>
<organism evidence="7 8">
    <name type="scientific">Streptomyces spinoverrucosus</name>
    <dbReference type="NCBI Taxonomy" id="284043"/>
    <lineage>
        <taxon>Bacteria</taxon>
        <taxon>Bacillati</taxon>
        <taxon>Actinomycetota</taxon>
        <taxon>Actinomycetes</taxon>
        <taxon>Kitasatosporales</taxon>
        <taxon>Streptomycetaceae</taxon>
        <taxon>Streptomyces</taxon>
    </lineage>
</organism>
<evidence type="ECO:0000313" key="7">
    <source>
        <dbReference type="EMBL" id="GEC02358.1"/>
    </source>
</evidence>
<dbReference type="FunFam" id="3.30.420.40:FF:000028">
    <property type="entry name" value="heat shock 70 kDa protein-like"/>
    <property type="match status" value="1"/>
</dbReference>
<keyword evidence="3" id="KW-0067">ATP-binding</keyword>
<dbReference type="SUPFAM" id="SSF53067">
    <property type="entry name" value="Actin-like ATPase domain"/>
    <property type="match status" value="2"/>
</dbReference>
<dbReference type="PROSITE" id="PS00329">
    <property type="entry name" value="HSP70_2"/>
    <property type="match status" value="1"/>
</dbReference>
<feature type="region of interest" description="Disordered" evidence="6">
    <location>
        <begin position="146"/>
        <end position="217"/>
    </location>
</feature>
<dbReference type="PANTHER" id="PTHR19375">
    <property type="entry name" value="HEAT SHOCK PROTEIN 70KDA"/>
    <property type="match status" value="1"/>
</dbReference>
<dbReference type="GO" id="GO:0140662">
    <property type="term" value="F:ATP-dependent protein folding chaperone"/>
    <property type="evidence" value="ECO:0007669"/>
    <property type="project" value="InterPro"/>
</dbReference>
<sequence>MPWERVTTPDCVLRPTVGKPPVRRPTRPREKHPTEPLTKGEIAGLKVLRIINEPTAAALAYGLDEENDQTVLVFDLGGGTFDVSLLEIGEGVIEVKTTNGDTHLGGDDWDERIVDHLVRTFKNDYGVDLSKDKMAVQRLREAAEKAKIELSSSTETTPRTTTTSRRRADDAKGPTAEPRLPARPRAAAAQRATGSEAGVSAERRSDSSGTGSGCRQGVDVSAFGASRWSLWARVPASRSVRAATARRRNGADGHSSTQTTGLPGRTATKSMPAWWLRVPRHKVPGMQMPRSWSPRRARHQSGSTVTRRTAASGTRTTLRRTAAFSHQASRTTRSSPSSCMRAIVVRLPSIFAHGRPQRSWS</sequence>
<evidence type="ECO:0000313" key="8">
    <source>
        <dbReference type="Proteomes" id="UP000317881"/>
    </source>
</evidence>
<feature type="compositionally biased region" description="Low complexity" evidence="6">
    <location>
        <begin position="151"/>
        <end position="163"/>
    </location>
</feature>
<dbReference type="Gene3D" id="3.30.420.40">
    <property type="match status" value="2"/>
</dbReference>
<dbReference type="Proteomes" id="UP000317881">
    <property type="component" value="Unassembled WGS sequence"/>
</dbReference>
<feature type="region of interest" description="Disordered" evidence="6">
    <location>
        <begin position="1"/>
        <end position="38"/>
    </location>
</feature>
<dbReference type="InterPro" id="IPR018181">
    <property type="entry name" value="Heat_shock_70_CS"/>
</dbReference>
<dbReference type="FunFam" id="3.90.640.10:FF:000003">
    <property type="entry name" value="Molecular chaperone DnaK"/>
    <property type="match status" value="1"/>
</dbReference>
<evidence type="ECO:0000256" key="2">
    <source>
        <dbReference type="ARBA" id="ARBA00022741"/>
    </source>
</evidence>
<feature type="compositionally biased region" description="Low complexity" evidence="6">
    <location>
        <begin position="304"/>
        <end position="316"/>
    </location>
</feature>
<accession>A0A4Y3V869</accession>
<dbReference type="GO" id="GO:0005524">
    <property type="term" value="F:ATP binding"/>
    <property type="evidence" value="ECO:0007669"/>
    <property type="project" value="UniProtKB-KW"/>
</dbReference>
<dbReference type="InterPro" id="IPR013126">
    <property type="entry name" value="Hsp_70_fam"/>
</dbReference>
<evidence type="ECO:0000256" key="5">
    <source>
        <dbReference type="ARBA" id="ARBA00023186"/>
    </source>
</evidence>
<evidence type="ECO:0000256" key="3">
    <source>
        <dbReference type="ARBA" id="ARBA00022840"/>
    </source>
</evidence>
<feature type="region of interest" description="Disordered" evidence="6">
    <location>
        <begin position="285"/>
        <end position="316"/>
    </location>
</feature>
<gene>
    <name evidence="7" type="ORF">SSP24_00130</name>
</gene>